<evidence type="ECO:0000256" key="3">
    <source>
        <dbReference type="ARBA" id="ARBA00023163"/>
    </source>
</evidence>
<dbReference type="InterPro" id="IPR018062">
    <property type="entry name" value="HTH_AraC-typ_CS"/>
</dbReference>
<dbReference type="CDD" id="cd17536">
    <property type="entry name" value="REC_YesN-like"/>
    <property type="match status" value="1"/>
</dbReference>
<dbReference type="PROSITE" id="PS01124">
    <property type="entry name" value="HTH_ARAC_FAMILY_2"/>
    <property type="match status" value="1"/>
</dbReference>
<dbReference type="Proteomes" id="UP000606653">
    <property type="component" value="Unassembled WGS sequence"/>
</dbReference>
<evidence type="ECO:0000313" key="7">
    <source>
        <dbReference type="EMBL" id="GGO02753.1"/>
    </source>
</evidence>
<name>A0ABQ2L749_9BACL</name>
<evidence type="ECO:0000259" key="6">
    <source>
        <dbReference type="PROSITE" id="PS50110"/>
    </source>
</evidence>
<keyword evidence="3" id="KW-0804">Transcription</keyword>
<dbReference type="SUPFAM" id="SSF46689">
    <property type="entry name" value="Homeodomain-like"/>
    <property type="match status" value="2"/>
</dbReference>
<evidence type="ECO:0008006" key="9">
    <source>
        <dbReference type="Google" id="ProtNLM"/>
    </source>
</evidence>
<dbReference type="EMBL" id="BMLN01000007">
    <property type="protein sequence ID" value="GGO02753.1"/>
    <property type="molecule type" value="Genomic_DNA"/>
</dbReference>
<evidence type="ECO:0000259" key="5">
    <source>
        <dbReference type="PROSITE" id="PS01124"/>
    </source>
</evidence>
<dbReference type="RefSeq" id="WP_018976733.1">
    <property type="nucleotide sequence ID" value="NZ_BMLN01000007.1"/>
</dbReference>
<dbReference type="SMART" id="SM00448">
    <property type="entry name" value="REC"/>
    <property type="match status" value="1"/>
</dbReference>
<dbReference type="InterPro" id="IPR018060">
    <property type="entry name" value="HTH_AraC"/>
</dbReference>
<feature type="domain" description="HTH araC/xylS-type" evidence="5">
    <location>
        <begin position="369"/>
        <end position="467"/>
    </location>
</feature>
<evidence type="ECO:0000256" key="4">
    <source>
        <dbReference type="PROSITE-ProRule" id="PRU00169"/>
    </source>
</evidence>
<accession>A0ABQ2L749</accession>
<dbReference type="InterPro" id="IPR009057">
    <property type="entry name" value="Homeodomain-like_sf"/>
</dbReference>
<keyword evidence="4" id="KW-0597">Phosphoprotein</keyword>
<dbReference type="PANTHER" id="PTHR43280">
    <property type="entry name" value="ARAC-FAMILY TRANSCRIPTIONAL REGULATOR"/>
    <property type="match status" value="1"/>
</dbReference>
<feature type="domain" description="Response regulatory" evidence="6">
    <location>
        <begin position="3"/>
        <end position="120"/>
    </location>
</feature>
<dbReference type="PANTHER" id="PTHR43280:SF2">
    <property type="entry name" value="HTH-TYPE TRANSCRIPTIONAL REGULATOR EXSA"/>
    <property type="match status" value="1"/>
</dbReference>
<dbReference type="PROSITE" id="PS00041">
    <property type="entry name" value="HTH_ARAC_FAMILY_1"/>
    <property type="match status" value="1"/>
</dbReference>
<keyword evidence="2" id="KW-0238">DNA-binding</keyword>
<comment type="caution">
    <text evidence="7">The sequence shown here is derived from an EMBL/GenBank/DDBJ whole genome shotgun (WGS) entry which is preliminary data.</text>
</comment>
<gene>
    <name evidence="7" type="ORF">GCM10010969_26350</name>
</gene>
<feature type="modified residue" description="4-aspartylphosphate" evidence="4">
    <location>
        <position position="55"/>
    </location>
</feature>
<dbReference type="InterPro" id="IPR001789">
    <property type="entry name" value="Sig_transdc_resp-reg_receiver"/>
</dbReference>
<protein>
    <recommendedName>
        <fullName evidence="9">DNA-binding response regulator</fullName>
    </recommendedName>
</protein>
<evidence type="ECO:0000256" key="2">
    <source>
        <dbReference type="ARBA" id="ARBA00023125"/>
    </source>
</evidence>
<dbReference type="InterPro" id="IPR020449">
    <property type="entry name" value="Tscrpt_reg_AraC-type_HTH"/>
</dbReference>
<organism evidence="7 8">
    <name type="scientific">Saccharibacillus kuerlensis</name>
    <dbReference type="NCBI Taxonomy" id="459527"/>
    <lineage>
        <taxon>Bacteria</taxon>
        <taxon>Bacillati</taxon>
        <taxon>Bacillota</taxon>
        <taxon>Bacilli</taxon>
        <taxon>Bacillales</taxon>
        <taxon>Paenibacillaceae</taxon>
        <taxon>Saccharibacillus</taxon>
    </lineage>
</organism>
<dbReference type="Gene3D" id="1.10.10.60">
    <property type="entry name" value="Homeodomain-like"/>
    <property type="match status" value="2"/>
</dbReference>
<dbReference type="PRINTS" id="PR00032">
    <property type="entry name" value="HTHARAC"/>
</dbReference>
<dbReference type="PROSITE" id="PS50110">
    <property type="entry name" value="RESPONSE_REGULATORY"/>
    <property type="match status" value="1"/>
</dbReference>
<keyword evidence="8" id="KW-1185">Reference proteome</keyword>
<sequence length="476" mass="54704">MLNVLIVDDDKLVRRGLISAMPWSEFGLQVAGEARNGEKALEFLETHEVDLMLTDLAMPVMSGLELMRTVRIRYPRIFIVVLTLHQDFSYIQEALRLGAIDYIAKVQLEEERFEEVLERICSRIDSERRRESSPGHVPTLADADGGYALIGSIKTEIHTAAEQLPAALRRPDLTVTPDLHVWMDSQEPNNGLLEETLSDLSHRTRCGGLIRLSGLRGRSVSDISARLEEYLSGEWFYVQRPDIRLYTFDLSKPDPLARESASENIQRALADLRKRGAKSDWLHESHEFESLLVDLASLRLPPQRLHGELLGLTYVWNAIYEAASGSRLETPEQAQSWFEAEQEIRSMRELLRTVLGLQLYSHEVRSSIMLAAALVRERLSEPLQAGQIAREVNMSRSYFSQCFRDMLGVTFNEYVRQQRIARACTLLAETRKTVQWVAERTGYADEKYFSRIFREQTGMLPSEYRHRYLQEETNVR</sequence>
<dbReference type="Pfam" id="PF00072">
    <property type="entry name" value="Response_reg"/>
    <property type="match status" value="1"/>
</dbReference>
<evidence type="ECO:0000256" key="1">
    <source>
        <dbReference type="ARBA" id="ARBA00023015"/>
    </source>
</evidence>
<dbReference type="InterPro" id="IPR011006">
    <property type="entry name" value="CheY-like_superfamily"/>
</dbReference>
<reference evidence="8" key="1">
    <citation type="journal article" date="2019" name="Int. J. Syst. Evol. Microbiol.">
        <title>The Global Catalogue of Microorganisms (GCM) 10K type strain sequencing project: providing services to taxonomists for standard genome sequencing and annotation.</title>
        <authorList>
            <consortium name="The Broad Institute Genomics Platform"/>
            <consortium name="The Broad Institute Genome Sequencing Center for Infectious Disease"/>
            <person name="Wu L."/>
            <person name="Ma J."/>
        </authorList>
    </citation>
    <scope>NUCLEOTIDE SEQUENCE [LARGE SCALE GENOMIC DNA]</scope>
    <source>
        <strain evidence="8">CGMCC 1.6964</strain>
    </source>
</reference>
<evidence type="ECO:0000313" key="8">
    <source>
        <dbReference type="Proteomes" id="UP000606653"/>
    </source>
</evidence>
<dbReference type="SMART" id="SM00342">
    <property type="entry name" value="HTH_ARAC"/>
    <property type="match status" value="1"/>
</dbReference>
<dbReference type="Gene3D" id="3.40.50.2300">
    <property type="match status" value="1"/>
</dbReference>
<dbReference type="SUPFAM" id="SSF52172">
    <property type="entry name" value="CheY-like"/>
    <property type="match status" value="1"/>
</dbReference>
<keyword evidence="1" id="KW-0805">Transcription regulation</keyword>
<dbReference type="Pfam" id="PF12833">
    <property type="entry name" value="HTH_18"/>
    <property type="match status" value="1"/>
</dbReference>
<proteinExistence type="predicted"/>